<feature type="region of interest" description="Disordered" evidence="1">
    <location>
        <begin position="716"/>
        <end position="743"/>
    </location>
</feature>
<dbReference type="InterPro" id="IPR015943">
    <property type="entry name" value="WD40/YVTN_repeat-like_dom_sf"/>
</dbReference>
<evidence type="ECO:0000259" key="3">
    <source>
        <dbReference type="Pfam" id="PF17747"/>
    </source>
</evidence>
<accession>A0AAD9L9E6</accession>
<feature type="region of interest" description="Disordered" evidence="1">
    <location>
        <begin position="331"/>
        <end position="373"/>
    </location>
</feature>
<dbReference type="Pfam" id="PF08553">
    <property type="entry name" value="VID27"/>
    <property type="match status" value="1"/>
</dbReference>
<dbReference type="FunFam" id="2.130.10.10:FF:000905">
    <property type="entry name" value="Unplaced genomic scaffold supercont1.13, whole genome shotgun sequence"/>
    <property type="match status" value="1"/>
</dbReference>
<dbReference type="InterPro" id="IPR013863">
    <property type="entry name" value="VID27_C"/>
</dbReference>
<evidence type="ECO:0000256" key="1">
    <source>
        <dbReference type="SAM" id="MobiDB-lite"/>
    </source>
</evidence>
<evidence type="ECO:0000259" key="2">
    <source>
        <dbReference type="Pfam" id="PF08553"/>
    </source>
</evidence>
<feature type="compositionally biased region" description="Acidic residues" evidence="1">
    <location>
        <begin position="331"/>
        <end position="370"/>
    </location>
</feature>
<feature type="domain" description="Vacuolar import/degradation Vid27 C-terminal" evidence="2">
    <location>
        <begin position="377"/>
        <end position="723"/>
    </location>
</feature>
<dbReference type="Pfam" id="PF17748">
    <property type="entry name" value="VID27_N"/>
    <property type="match status" value="1"/>
</dbReference>
<dbReference type="GO" id="GO:0005737">
    <property type="term" value="C:cytoplasm"/>
    <property type="evidence" value="ECO:0007669"/>
    <property type="project" value="TreeGrafter"/>
</dbReference>
<keyword evidence="6" id="KW-1185">Reference proteome</keyword>
<dbReference type="Pfam" id="PF17747">
    <property type="entry name" value="VID27_PH"/>
    <property type="match status" value="1"/>
</dbReference>
<organism evidence="5 6">
    <name type="scientific">Papiliotrema laurentii</name>
    <name type="common">Cryptococcus laurentii</name>
    <dbReference type="NCBI Taxonomy" id="5418"/>
    <lineage>
        <taxon>Eukaryota</taxon>
        <taxon>Fungi</taxon>
        <taxon>Dikarya</taxon>
        <taxon>Basidiomycota</taxon>
        <taxon>Agaricomycotina</taxon>
        <taxon>Tremellomycetes</taxon>
        <taxon>Tremellales</taxon>
        <taxon>Rhynchogastremaceae</taxon>
        <taxon>Papiliotrema</taxon>
    </lineage>
</organism>
<dbReference type="SUPFAM" id="SSF69322">
    <property type="entry name" value="Tricorn protease domain 2"/>
    <property type="match status" value="1"/>
</dbReference>
<dbReference type="PANTHER" id="PTHR31913:SF0">
    <property type="entry name" value="VACUOLAR IMPORT AND DEGRADATION PROTEIN 27"/>
    <property type="match status" value="1"/>
</dbReference>
<evidence type="ECO:0000259" key="4">
    <source>
        <dbReference type="Pfam" id="PF17748"/>
    </source>
</evidence>
<sequence length="743" mass="83858">MFVIKSLLGKMWGNPANPELIQIPAGQLYLVRPNSIKGSRECIFPDAVATIRRAGLEHQFQLVITRAYDEGEEQLLEEDAETDDERVFLIDESLQFRFGTLDGDSTCAWKDMSGDEGDLWEFVSSKSVPKPTNSLFELTLLNCMYERKYNRSHEEASDEDLQALKFDAAKPTDTEVQNTDTPTSVSASTDPFKDVPVLSRVTAELYLFDTQTDMFVIQEKDVQVDIASNGDFETWIIVRQGLTPFISIPIDDNMNARFDMANRAFMFTFHETEGLPGMTWCLRFDVQTFGDWKDKFTIHLWEGKNRMSYAKAKTDEQKYIQDAYGDVIMEEPDVEGGDEGKDEDDHDPAGDVEESSVQDESEEESSDSEDVFARGARNEQLAVGYKDDLSFVTRGDMIGVFAHKNDRLRFRTAIDRVRDLDGKSFSPQKMMLHNQDADMLLLDDDHRNSVMRMDLEYGKVVDEWKVSDVVEVKNILPDSKFAQMNPQQTFIGHSHNGLFRIDPRVSGNKLVQSEFKQYATKNDFSAAATTESGKLAVASNKGDIRLFDQIGKNAKTALPALGDPIIGVDVSADGRWLVATCKTYLLLIDLLIGDGRYKGSLGFDRSFPADSKPIPRRLQLRPEHVAYMKNPVSFTPAKFNTGPQETEKTIITSTGNYVVTWNLRRLKQGRVDDYQIKQYDSRVVADNFKFGADKNIVVALEHNVVLANKRDLAKPNRSSLSAPIATPTRRIRGSHSNIVDSPY</sequence>
<dbReference type="InterPro" id="IPR040768">
    <property type="entry name" value="Vid27_PH"/>
</dbReference>
<reference evidence="5" key="1">
    <citation type="submission" date="2023-02" db="EMBL/GenBank/DDBJ databases">
        <title>Identification and recombinant expression of a fungal hydrolase from Papiliotrema laurentii that hydrolyzes apple cutin and clears colloidal polyester polyurethane.</title>
        <authorList>
            <consortium name="DOE Joint Genome Institute"/>
            <person name="Roman V.A."/>
            <person name="Bojanowski C."/>
            <person name="Crable B.R."/>
            <person name="Wagner D.N."/>
            <person name="Hung C.S."/>
            <person name="Nadeau L.J."/>
            <person name="Schratz L."/>
            <person name="Haridas S."/>
            <person name="Pangilinan J."/>
            <person name="Lipzen A."/>
            <person name="Na H."/>
            <person name="Yan M."/>
            <person name="Ng V."/>
            <person name="Grigoriev I.V."/>
            <person name="Spatafora J.W."/>
            <person name="Barlow D."/>
            <person name="Biffinger J."/>
            <person name="Kelley-Loughnane N."/>
            <person name="Varaljay V.A."/>
            <person name="Crookes-Goodson W.J."/>
        </authorList>
    </citation>
    <scope>NUCLEOTIDE SEQUENCE</scope>
    <source>
        <strain evidence="5">5307AH</strain>
    </source>
</reference>
<comment type="caution">
    <text evidence="5">The sequence shown here is derived from an EMBL/GenBank/DDBJ whole genome shotgun (WGS) entry which is preliminary data.</text>
</comment>
<evidence type="ECO:0000313" key="6">
    <source>
        <dbReference type="Proteomes" id="UP001182556"/>
    </source>
</evidence>
<feature type="domain" description="Vid27 N-terminal" evidence="4">
    <location>
        <begin position="1"/>
        <end position="164"/>
    </location>
</feature>
<dbReference type="GO" id="GO:0005634">
    <property type="term" value="C:nucleus"/>
    <property type="evidence" value="ECO:0007669"/>
    <property type="project" value="TreeGrafter"/>
</dbReference>
<dbReference type="InterPro" id="IPR040458">
    <property type="entry name" value="Vid27"/>
</dbReference>
<evidence type="ECO:0000313" key="5">
    <source>
        <dbReference type="EMBL" id="KAK1927234.1"/>
    </source>
</evidence>
<dbReference type="InterPro" id="IPR040979">
    <property type="entry name" value="Vid27_N"/>
</dbReference>
<gene>
    <name evidence="5" type="ORF">DB88DRAFT_477328</name>
</gene>
<dbReference type="Proteomes" id="UP001182556">
    <property type="component" value="Unassembled WGS sequence"/>
</dbReference>
<name>A0AAD9L9E6_PAPLA</name>
<feature type="domain" description="Vid27 PH-like" evidence="3">
    <location>
        <begin position="198"/>
        <end position="302"/>
    </location>
</feature>
<feature type="compositionally biased region" description="Polar residues" evidence="1">
    <location>
        <begin position="734"/>
        <end position="743"/>
    </location>
</feature>
<dbReference type="AlphaFoldDB" id="A0AAD9L9E6"/>
<protein>
    <submittedName>
        <fullName evidence="5">Cytoplasm protein</fullName>
    </submittedName>
</protein>
<dbReference type="EMBL" id="JAODAN010000001">
    <property type="protein sequence ID" value="KAK1927234.1"/>
    <property type="molecule type" value="Genomic_DNA"/>
</dbReference>
<dbReference type="Gene3D" id="2.130.10.10">
    <property type="entry name" value="YVTN repeat-like/Quinoprotein amine dehydrogenase"/>
    <property type="match status" value="1"/>
</dbReference>
<dbReference type="PANTHER" id="PTHR31913">
    <property type="entry name" value="VACUOLAR IMPORT AND DEGRADATION PROTEIN 27"/>
    <property type="match status" value="1"/>
</dbReference>
<proteinExistence type="predicted"/>